<dbReference type="GO" id="GO:0046872">
    <property type="term" value="F:metal ion binding"/>
    <property type="evidence" value="ECO:0007669"/>
    <property type="project" value="UniProtKB-KW"/>
</dbReference>
<keyword evidence="4 8" id="KW-0732">Signal</keyword>
<keyword evidence="5 10" id="KW-0378">Hydrolase</keyword>
<dbReference type="Pfam" id="PF00884">
    <property type="entry name" value="Sulfatase"/>
    <property type="match status" value="1"/>
</dbReference>
<name>A0A518D9U7_9BACT</name>
<proteinExistence type="inferred from homology"/>
<keyword evidence="6" id="KW-0106">Calcium</keyword>
<feature type="compositionally biased region" description="Basic residues" evidence="7">
    <location>
        <begin position="461"/>
        <end position="471"/>
    </location>
</feature>
<reference evidence="10 11" key="1">
    <citation type="submission" date="2019-02" db="EMBL/GenBank/DDBJ databases">
        <title>Deep-cultivation of Planctomycetes and their phenomic and genomic characterization uncovers novel biology.</title>
        <authorList>
            <person name="Wiegand S."/>
            <person name="Jogler M."/>
            <person name="Boedeker C."/>
            <person name="Pinto D."/>
            <person name="Vollmers J."/>
            <person name="Rivas-Marin E."/>
            <person name="Kohn T."/>
            <person name="Peeters S.H."/>
            <person name="Heuer A."/>
            <person name="Rast P."/>
            <person name="Oberbeckmann S."/>
            <person name="Bunk B."/>
            <person name="Jeske O."/>
            <person name="Meyerdierks A."/>
            <person name="Storesund J.E."/>
            <person name="Kallscheuer N."/>
            <person name="Luecker S."/>
            <person name="Lage O.M."/>
            <person name="Pohl T."/>
            <person name="Merkel B.J."/>
            <person name="Hornburger P."/>
            <person name="Mueller R.-W."/>
            <person name="Bruemmer F."/>
            <person name="Labrenz M."/>
            <person name="Spormann A.M."/>
            <person name="Op den Camp H."/>
            <person name="Overmann J."/>
            <person name="Amann R."/>
            <person name="Jetten M.S.M."/>
            <person name="Mascher T."/>
            <person name="Medema M.H."/>
            <person name="Devos D.P."/>
            <person name="Kaster A.-K."/>
            <person name="Ovreas L."/>
            <person name="Rohde M."/>
            <person name="Galperin M.Y."/>
            <person name="Jogler C."/>
        </authorList>
    </citation>
    <scope>NUCLEOTIDE SEQUENCE [LARGE SCALE GENOMIC DNA]</scope>
    <source>
        <strain evidence="10 11">Pla175</strain>
    </source>
</reference>
<evidence type="ECO:0000256" key="8">
    <source>
        <dbReference type="SAM" id="SignalP"/>
    </source>
</evidence>
<evidence type="ECO:0000313" key="10">
    <source>
        <dbReference type="EMBL" id="QDU88259.1"/>
    </source>
</evidence>
<dbReference type="EMBL" id="CP036291">
    <property type="protein sequence ID" value="QDU88259.1"/>
    <property type="molecule type" value="Genomic_DNA"/>
</dbReference>
<dbReference type="AlphaFoldDB" id="A0A518D9U7"/>
<dbReference type="PANTHER" id="PTHR45953">
    <property type="entry name" value="IDURONATE 2-SULFATASE"/>
    <property type="match status" value="1"/>
</dbReference>
<gene>
    <name evidence="10" type="ORF">Pla175_16330</name>
</gene>
<keyword evidence="3" id="KW-0479">Metal-binding</keyword>
<evidence type="ECO:0000256" key="1">
    <source>
        <dbReference type="ARBA" id="ARBA00001913"/>
    </source>
</evidence>
<dbReference type="CDD" id="cd16030">
    <property type="entry name" value="iduronate-2-sulfatase"/>
    <property type="match status" value="1"/>
</dbReference>
<dbReference type="InterPro" id="IPR000917">
    <property type="entry name" value="Sulfatase_N"/>
</dbReference>
<dbReference type="GO" id="GO:0004065">
    <property type="term" value="F:arylsulfatase activity"/>
    <property type="evidence" value="ECO:0007669"/>
    <property type="project" value="UniProtKB-EC"/>
</dbReference>
<protein>
    <submittedName>
        <fullName evidence="10">Arylsulfatase</fullName>
        <ecNumber evidence="10">3.1.6.1</ecNumber>
    </submittedName>
</protein>
<dbReference type="GO" id="GO:0005737">
    <property type="term" value="C:cytoplasm"/>
    <property type="evidence" value="ECO:0007669"/>
    <property type="project" value="TreeGrafter"/>
</dbReference>
<organism evidence="10 11">
    <name type="scientific">Pirellulimonas nuda</name>
    <dbReference type="NCBI Taxonomy" id="2528009"/>
    <lineage>
        <taxon>Bacteria</taxon>
        <taxon>Pseudomonadati</taxon>
        <taxon>Planctomycetota</taxon>
        <taxon>Planctomycetia</taxon>
        <taxon>Pirellulales</taxon>
        <taxon>Lacipirellulaceae</taxon>
        <taxon>Pirellulimonas</taxon>
    </lineage>
</organism>
<dbReference type="RefSeq" id="WP_145282997.1">
    <property type="nucleotide sequence ID" value="NZ_CP036291.1"/>
</dbReference>
<comment type="cofactor">
    <cofactor evidence="1">
        <name>Ca(2+)</name>
        <dbReference type="ChEBI" id="CHEBI:29108"/>
    </cofactor>
</comment>
<comment type="similarity">
    <text evidence="2">Belongs to the sulfatase family.</text>
</comment>
<evidence type="ECO:0000256" key="5">
    <source>
        <dbReference type="ARBA" id="ARBA00022801"/>
    </source>
</evidence>
<evidence type="ECO:0000256" key="7">
    <source>
        <dbReference type="SAM" id="MobiDB-lite"/>
    </source>
</evidence>
<evidence type="ECO:0000256" key="3">
    <source>
        <dbReference type="ARBA" id="ARBA00022723"/>
    </source>
</evidence>
<dbReference type="SUPFAM" id="SSF53649">
    <property type="entry name" value="Alkaline phosphatase-like"/>
    <property type="match status" value="1"/>
</dbReference>
<dbReference type="Proteomes" id="UP000317429">
    <property type="component" value="Chromosome"/>
</dbReference>
<feature type="chain" id="PRO_5021952109" evidence="8">
    <location>
        <begin position="22"/>
        <end position="471"/>
    </location>
</feature>
<feature type="compositionally biased region" description="Basic and acidic residues" evidence="7">
    <location>
        <begin position="438"/>
        <end position="459"/>
    </location>
</feature>
<dbReference type="KEGG" id="pnd:Pla175_16330"/>
<dbReference type="Gene3D" id="3.40.720.10">
    <property type="entry name" value="Alkaline Phosphatase, subunit A"/>
    <property type="match status" value="1"/>
</dbReference>
<dbReference type="GO" id="GO:0004423">
    <property type="term" value="F:iduronate-2-sulfatase activity"/>
    <property type="evidence" value="ECO:0007669"/>
    <property type="project" value="InterPro"/>
</dbReference>
<feature type="signal peptide" evidence="8">
    <location>
        <begin position="1"/>
        <end position="21"/>
    </location>
</feature>
<feature type="region of interest" description="Disordered" evidence="7">
    <location>
        <begin position="438"/>
        <end position="471"/>
    </location>
</feature>
<evidence type="ECO:0000256" key="6">
    <source>
        <dbReference type="ARBA" id="ARBA00022837"/>
    </source>
</evidence>
<feature type="domain" description="Sulfatase N-terminal" evidence="9">
    <location>
        <begin position="25"/>
        <end position="357"/>
    </location>
</feature>
<evidence type="ECO:0000313" key="11">
    <source>
        <dbReference type="Proteomes" id="UP000317429"/>
    </source>
</evidence>
<evidence type="ECO:0000256" key="4">
    <source>
        <dbReference type="ARBA" id="ARBA00022729"/>
    </source>
</evidence>
<dbReference type="InterPro" id="IPR017850">
    <property type="entry name" value="Alkaline_phosphatase_core_sf"/>
</dbReference>
<keyword evidence="11" id="KW-1185">Reference proteome</keyword>
<dbReference type="EC" id="3.1.6.1" evidence="10"/>
<dbReference type="InterPro" id="IPR035874">
    <property type="entry name" value="IDS"/>
</dbReference>
<accession>A0A518D9U7</accession>
<dbReference type="PANTHER" id="PTHR45953:SF1">
    <property type="entry name" value="IDURONATE 2-SULFATASE"/>
    <property type="match status" value="1"/>
</dbReference>
<evidence type="ECO:0000256" key="2">
    <source>
        <dbReference type="ARBA" id="ARBA00008779"/>
    </source>
</evidence>
<sequence precursor="true">MSRNPLAITLLLGCVAATTQAADRPNVLFIAIDDLNHWVGHLGRNRQAKTPNLDRLAASGVTFTSANCAAPACNPSRAALMSGLRPSSTGVYDNGQDWMPVISEEKTLTTQFLTAGYDVYGAGKIYHGSAHRPDEWTEYHKDARDPMKLHPTANGGGVGGIRFAPLANADQEMNDYKVASYAVKQLGAPHDKPFFLAVGLFRPHMPWCVPKKYFDMFPLESVELPPHQQDDLADVPAAGQRMAKPNGDHAAMLKSGRWKEAVQAYLASIAFCDVQVGRVLDALDASPEKDNTIVVLWSDHGWHLGEKEHWRKFSLWQEACRSVYIWRVPGLTHPGGVCRTAVDHMSIYPTLCSLTGIPKPEHVEGLDITPLLKAPDAPWQTPALTTFHKGNHSLQQGQHRYIRYADGGKELYDHSQDPYEWTNLAGDPSQAELIRRFEASVPKSEAEELPRGKDGEGKAPKNQRRKTAAAT</sequence>
<dbReference type="OrthoDB" id="236884at2"/>
<evidence type="ECO:0000259" key="9">
    <source>
        <dbReference type="Pfam" id="PF00884"/>
    </source>
</evidence>